<dbReference type="PROSITE" id="PS00645">
    <property type="entry name" value="COMPLEX1_51K_2"/>
    <property type="match status" value="1"/>
</dbReference>
<dbReference type="Pfam" id="PF01512">
    <property type="entry name" value="Complex1_51K"/>
    <property type="match status" value="1"/>
</dbReference>
<dbReference type="InterPro" id="IPR036249">
    <property type="entry name" value="Thioredoxin-like_sf"/>
</dbReference>
<sequence length="517" mass="56639">MTIKIFVPIDSTAQSLGSNEIAHKIEFEAQKRNLEIDLVRNGSRGLFWLEPLVEVEYNGERIAYGPINEDDISSLFDAKFFEGGKHDKYLGKTDEIAWLKNQERLTFARVGITDPLSLKDYMDHEGFVGLKKAINMEAQQIVNEVKDSGLRGRGGAAFPTGIKWQTVLDTESTQKYIVCNADEGDSGTYSDRMTMENDPFMLIEGMIIAGLAVNADHGYIYLRSEYPHAQDVLNKAIKIATENNYLGQNILNSNKNFTLEVTRAAGAYICGEETSLLESLEGKRGLVRYKPPLPAIEGLFGKPTVVNNVVSLATIPIIMSKGAKYYADFGVGRSKGTLPIQLAGNLKQTGLIEKAFGITLRELLYDYGGGSASGKKIKAVQVGGPLGAFIAEENFDIELDYEAYSKLNAVVGHGGIVAFDEDVNMAEMARYSFEFCAIESCGKCTPCRIGSTRGMEVIDKIVAKDEQPKNVALLENLCDTMVNGSLCAMGGMTPFPVMSALKYFPNDFGVESKPSET</sequence>
<dbReference type="Proteomes" id="UP000066549">
    <property type="component" value="Chromosome"/>
</dbReference>
<dbReference type="InterPro" id="IPR011538">
    <property type="entry name" value="Nuo51_FMN-bd"/>
</dbReference>
<protein>
    <submittedName>
        <fullName evidence="9">Formate dehydrogenase</fullName>
    </submittedName>
</protein>
<dbReference type="GO" id="GO:0008137">
    <property type="term" value="F:NADH dehydrogenase (ubiquinone) activity"/>
    <property type="evidence" value="ECO:0007669"/>
    <property type="project" value="InterPro"/>
</dbReference>
<feature type="domain" description="NADH-ubiquinone oxidoreductase 51kDa subunit iron-sulphur binding" evidence="8">
    <location>
        <begin position="426"/>
        <end position="471"/>
    </location>
</feature>
<gene>
    <name evidence="9" type="ORF">VI33_04670</name>
</gene>
<dbReference type="SUPFAM" id="SSF142984">
    <property type="entry name" value="Nqo1 middle domain-like"/>
    <property type="match status" value="1"/>
</dbReference>
<dbReference type="SUPFAM" id="SSF142019">
    <property type="entry name" value="Nqo1 FMN-binding domain-like"/>
    <property type="match status" value="1"/>
</dbReference>
<dbReference type="InterPro" id="IPR037225">
    <property type="entry name" value="Nuo51_FMN-bd_sf"/>
</dbReference>
<evidence type="ECO:0000256" key="5">
    <source>
        <dbReference type="ARBA" id="ARBA00022723"/>
    </source>
</evidence>
<dbReference type="InterPro" id="IPR037207">
    <property type="entry name" value="Nuop51_4Fe4S-bd_sf"/>
</dbReference>
<evidence type="ECO:0000256" key="2">
    <source>
        <dbReference type="ARBA" id="ARBA00001966"/>
    </source>
</evidence>
<dbReference type="Gene3D" id="6.10.250.1450">
    <property type="match status" value="1"/>
</dbReference>
<organism evidence="9 10">
    <name type="scientific">Methylophilales bacterium MBRS-H7</name>
    <dbReference type="NCBI Taxonomy" id="1623450"/>
    <lineage>
        <taxon>Bacteria</taxon>
        <taxon>Pseudomonadati</taxon>
        <taxon>Pseudomonadota</taxon>
        <taxon>Betaproteobacteria</taxon>
        <taxon>Nitrosomonadales</taxon>
        <taxon>OM43 clade</taxon>
    </lineage>
</organism>
<dbReference type="EMBL" id="CP011002">
    <property type="protein sequence ID" value="AKO66007.1"/>
    <property type="molecule type" value="Genomic_DNA"/>
</dbReference>
<dbReference type="AlphaFoldDB" id="A0A0H4JBY6"/>
<dbReference type="PANTHER" id="PTHR43578">
    <property type="entry name" value="NADH-QUINONE OXIDOREDUCTASE SUBUNIT F"/>
    <property type="match status" value="1"/>
</dbReference>
<dbReference type="GO" id="GO:0046872">
    <property type="term" value="F:metal ion binding"/>
    <property type="evidence" value="ECO:0007669"/>
    <property type="project" value="UniProtKB-KW"/>
</dbReference>
<dbReference type="FunFam" id="3.40.50.11540:FF:000001">
    <property type="entry name" value="NADH dehydrogenase [ubiquinone] flavoprotein 1, mitochondrial"/>
    <property type="match status" value="1"/>
</dbReference>
<evidence type="ECO:0000256" key="6">
    <source>
        <dbReference type="ARBA" id="ARBA00023004"/>
    </source>
</evidence>
<evidence type="ECO:0000256" key="4">
    <source>
        <dbReference type="ARBA" id="ARBA00022485"/>
    </source>
</evidence>
<dbReference type="InterPro" id="IPR019575">
    <property type="entry name" value="Nuop51_4Fe4S-bd"/>
</dbReference>
<comment type="cofactor">
    <cofactor evidence="2">
        <name>[4Fe-4S] cluster</name>
        <dbReference type="ChEBI" id="CHEBI:49883"/>
    </cofactor>
</comment>
<dbReference type="PANTHER" id="PTHR43578:SF3">
    <property type="entry name" value="NADH-QUINONE OXIDOREDUCTASE SUBUNIT F"/>
    <property type="match status" value="1"/>
</dbReference>
<dbReference type="Gene3D" id="3.40.50.11540">
    <property type="entry name" value="NADH-ubiquinone oxidoreductase 51kDa subunit"/>
    <property type="match status" value="1"/>
</dbReference>
<name>A0A0H4JBY6_9PROT</name>
<dbReference type="PATRIC" id="fig|1623450.3.peg.930"/>
<reference evidence="9 10" key="1">
    <citation type="submission" date="2015-03" db="EMBL/GenBank/DDBJ databases">
        <title>Comparative analysis of the OM43 clade including a novel species from Red Sea uncovers genomic and metabolic diversity among marine methylotrophs.</title>
        <authorList>
            <person name="Jimenez-Infante F."/>
            <person name="Ngugi D.K."/>
            <person name="Vinu M."/>
            <person name="Alam I."/>
            <person name="Kamau A."/>
            <person name="Blom J."/>
            <person name="Bajic V.B."/>
            <person name="Stingl U."/>
        </authorList>
    </citation>
    <scope>NUCLEOTIDE SEQUENCE [LARGE SCALE GENOMIC DNA]</scope>
    <source>
        <strain evidence="9 10">MBRSH7</strain>
    </source>
</reference>
<proteinExistence type="inferred from homology"/>
<dbReference type="Gene3D" id="3.10.20.600">
    <property type="match status" value="1"/>
</dbReference>
<keyword evidence="4" id="KW-0004">4Fe-4S</keyword>
<keyword evidence="6" id="KW-0408">Iron</keyword>
<dbReference type="CDD" id="cd03063">
    <property type="entry name" value="TRX_Fd_FDH_beta"/>
    <property type="match status" value="1"/>
</dbReference>
<dbReference type="SUPFAM" id="SSF140490">
    <property type="entry name" value="Nqo1C-terminal domain-like"/>
    <property type="match status" value="1"/>
</dbReference>
<evidence type="ECO:0000313" key="10">
    <source>
        <dbReference type="Proteomes" id="UP000066549"/>
    </source>
</evidence>
<keyword evidence="7" id="KW-0411">Iron-sulfur</keyword>
<dbReference type="Gene3D" id="1.20.1440.230">
    <property type="entry name" value="NADH-ubiquinone oxidoreductase 51kDa subunit, iron-sulphur binding domain"/>
    <property type="match status" value="1"/>
</dbReference>
<dbReference type="GO" id="GO:0051539">
    <property type="term" value="F:4 iron, 4 sulfur cluster binding"/>
    <property type="evidence" value="ECO:0007669"/>
    <property type="project" value="UniProtKB-KW"/>
</dbReference>
<dbReference type="GO" id="GO:0010181">
    <property type="term" value="F:FMN binding"/>
    <property type="evidence" value="ECO:0007669"/>
    <property type="project" value="InterPro"/>
</dbReference>
<evidence type="ECO:0000259" key="8">
    <source>
        <dbReference type="SMART" id="SM00928"/>
    </source>
</evidence>
<comment type="similarity">
    <text evidence="3">Belongs to the complex I 51 kDa subunit family.</text>
</comment>
<comment type="cofactor">
    <cofactor evidence="1">
        <name>FMN</name>
        <dbReference type="ChEBI" id="CHEBI:58210"/>
    </cofactor>
</comment>
<dbReference type="SMART" id="SM00928">
    <property type="entry name" value="NADH_4Fe-4S"/>
    <property type="match status" value="1"/>
</dbReference>
<dbReference type="SUPFAM" id="SSF52833">
    <property type="entry name" value="Thioredoxin-like"/>
    <property type="match status" value="1"/>
</dbReference>
<accession>A0A0H4JBY6</accession>
<dbReference type="OrthoDB" id="9805533at2"/>
<dbReference type="Pfam" id="PF10589">
    <property type="entry name" value="NADH_4Fe-4S"/>
    <property type="match status" value="1"/>
</dbReference>
<keyword evidence="10" id="KW-1185">Reference proteome</keyword>
<dbReference type="InterPro" id="IPR001949">
    <property type="entry name" value="NADH-UbQ_OxRdtase_51kDa_CS"/>
</dbReference>
<evidence type="ECO:0000256" key="7">
    <source>
        <dbReference type="ARBA" id="ARBA00023014"/>
    </source>
</evidence>
<keyword evidence="5" id="KW-0479">Metal-binding</keyword>
<evidence type="ECO:0000256" key="3">
    <source>
        <dbReference type="ARBA" id="ARBA00007523"/>
    </source>
</evidence>
<evidence type="ECO:0000313" key="9">
    <source>
        <dbReference type="EMBL" id="AKO66007.1"/>
    </source>
</evidence>
<evidence type="ECO:0000256" key="1">
    <source>
        <dbReference type="ARBA" id="ARBA00001917"/>
    </source>
</evidence>